<dbReference type="SUPFAM" id="SSF56935">
    <property type="entry name" value="Porins"/>
    <property type="match status" value="1"/>
</dbReference>
<evidence type="ECO:0000313" key="1">
    <source>
        <dbReference type="EMBL" id="MBI5078993.1"/>
    </source>
</evidence>
<comment type="caution">
    <text evidence="1">The sequence shown here is derived from an EMBL/GenBank/DDBJ whole genome shotgun (WGS) entry which is preliminary data.</text>
</comment>
<protein>
    <recommendedName>
        <fullName evidence="3">Porin</fullName>
    </recommendedName>
</protein>
<dbReference type="AlphaFoldDB" id="A0A9D6YW58"/>
<dbReference type="EMBL" id="JACRKR010000152">
    <property type="protein sequence ID" value="MBI5078993.1"/>
    <property type="molecule type" value="Genomic_DNA"/>
</dbReference>
<name>A0A9D6YW58_UNCSA</name>
<proteinExistence type="predicted"/>
<reference evidence="1" key="1">
    <citation type="submission" date="2020-07" db="EMBL/GenBank/DDBJ databases">
        <title>Huge and variable diversity of episymbiotic CPR bacteria and DPANN archaea in groundwater ecosystems.</title>
        <authorList>
            <person name="He C.Y."/>
            <person name="Keren R."/>
            <person name="Whittaker M."/>
            <person name="Farag I.F."/>
            <person name="Doudna J."/>
            <person name="Cate J.H.D."/>
            <person name="Banfield J.F."/>
        </authorList>
    </citation>
    <scope>NUCLEOTIDE SEQUENCE</scope>
    <source>
        <strain evidence="1">NC_groundwater_1860_Pr3_B-0.1um_51_7</strain>
    </source>
</reference>
<dbReference type="Proteomes" id="UP000808761">
    <property type="component" value="Unassembled WGS sequence"/>
</dbReference>
<evidence type="ECO:0008006" key="3">
    <source>
        <dbReference type="Google" id="ProtNLM"/>
    </source>
</evidence>
<evidence type="ECO:0000313" key="2">
    <source>
        <dbReference type="Proteomes" id="UP000808761"/>
    </source>
</evidence>
<accession>A0A9D6YW58</accession>
<organism evidence="1 2">
    <name type="scientific">Candidatus Saganbacteria bacterium</name>
    <dbReference type="NCBI Taxonomy" id="2575572"/>
    <lineage>
        <taxon>Bacteria</taxon>
        <taxon>Bacillati</taxon>
        <taxon>Saganbacteria</taxon>
    </lineage>
</organism>
<feature type="non-terminal residue" evidence="1">
    <location>
        <position position="1"/>
    </location>
</feature>
<gene>
    <name evidence="1" type="ORF">HZB08_03130</name>
</gene>
<sequence>GSSAAGKNGNGYSIFGTAKLDSLLDLLKGYTVIARVDQYDPDSATASDASTRYIAGVSYELIKGTLILFDVDRYRTESGAGSTTSAFAHLQVKF</sequence>